<dbReference type="PANTHER" id="PTHR22808">
    <property type="entry name" value="NCL1 YEAST -RELATED NOL1/NOP2/FMU SUN DOMAIN-CONTAINING"/>
    <property type="match status" value="1"/>
</dbReference>
<dbReference type="GO" id="GO:0008173">
    <property type="term" value="F:RNA methyltransferase activity"/>
    <property type="evidence" value="ECO:0007669"/>
    <property type="project" value="InterPro"/>
</dbReference>
<dbReference type="PANTHER" id="PTHR22808:SF1">
    <property type="entry name" value="RNA CYTOSINE-C(5)-METHYLTRANSFERASE NSUN2-RELATED"/>
    <property type="match status" value="1"/>
</dbReference>
<dbReference type="InterPro" id="IPR023267">
    <property type="entry name" value="RCMT"/>
</dbReference>
<dbReference type="GO" id="GO:0001510">
    <property type="term" value="P:RNA methylation"/>
    <property type="evidence" value="ECO:0007669"/>
    <property type="project" value="InterPro"/>
</dbReference>
<evidence type="ECO:0000313" key="3">
    <source>
        <dbReference type="Proteomes" id="UP000237271"/>
    </source>
</evidence>
<accession>A0A2P4YA48</accession>
<reference evidence="2 3" key="1">
    <citation type="journal article" date="2017" name="Genome Biol. Evol.">
        <title>Phytophthora megakarya and P. palmivora, closely related causal agents of cacao black pod rot, underwent increases in genome sizes and gene numbers by different mechanisms.</title>
        <authorList>
            <person name="Ali S.S."/>
            <person name="Shao J."/>
            <person name="Lary D.J."/>
            <person name="Kronmiller B."/>
            <person name="Shen D."/>
            <person name="Strem M.D."/>
            <person name="Amoako-Attah I."/>
            <person name="Akrofi A.Y."/>
            <person name="Begoude B.A."/>
            <person name="Ten Hoopen G.M."/>
            <person name="Coulibaly K."/>
            <person name="Kebe B.I."/>
            <person name="Melnick R.L."/>
            <person name="Guiltinan M.J."/>
            <person name="Tyler B.M."/>
            <person name="Meinhardt L.W."/>
            <person name="Bailey B.A."/>
        </authorList>
    </citation>
    <scope>NUCLEOTIDE SEQUENCE [LARGE SCALE GENOMIC DNA]</scope>
    <source>
        <strain evidence="3">sbr112.9</strain>
    </source>
</reference>
<dbReference type="InterPro" id="IPR057285">
    <property type="entry name" value="Pre-PUA_NSUN2"/>
</dbReference>
<name>A0A2P4YA48_9STRA</name>
<dbReference type="OrthoDB" id="6093671at2759"/>
<feature type="non-terminal residue" evidence="2">
    <location>
        <position position="1"/>
    </location>
</feature>
<dbReference type="AlphaFoldDB" id="A0A2P4YA48"/>
<comment type="caution">
    <text evidence="2">The sequence shown here is derived from an EMBL/GenBank/DDBJ whole genome shotgun (WGS) entry which is preliminary data.</text>
</comment>
<dbReference type="Pfam" id="PF25376">
    <property type="entry name" value="Pre-PUA_NSUN2"/>
    <property type="match status" value="1"/>
</dbReference>
<evidence type="ECO:0000259" key="1">
    <source>
        <dbReference type="Pfam" id="PF25376"/>
    </source>
</evidence>
<evidence type="ECO:0000313" key="2">
    <source>
        <dbReference type="EMBL" id="POM74694.1"/>
    </source>
</evidence>
<gene>
    <name evidence="2" type="ORF">PHPALM_8309</name>
</gene>
<organism evidence="2 3">
    <name type="scientific">Phytophthora palmivora</name>
    <dbReference type="NCBI Taxonomy" id="4796"/>
    <lineage>
        <taxon>Eukaryota</taxon>
        <taxon>Sar</taxon>
        <taxon>Stramenopiles</taxon>
        <taxon>Oomycota</taxon>
        <taxon>Peronosporomycetes</taxon>
        <taxon>Peronosporales</taxon>
        <taxon>Peronosporaceae</taxon>
        <taxon>Phytophthora</taxon>
    </lineage>
</organism>
<dbReference type="EMBL" id="NCKW01004589">
    <property type="protein sequence ID" value="POM74694.1"/>
    <property type="molecule type" value="Genomic_DNA"/>
</dbReference>
<sequence>AVRKSGFLTFRALVPRVNHCTKAVKQTYTKLRADHWEHIKDFYGISDRFPHYMNEKQVVIRRKLTICYVQENLYSRSEGTASVCLVKPSIRTAILAGEHTHVLDTGLRVFARVQAAGKLVFRPTEEGLEQMLPFITKRKAQATSADLISMLTVPGNDSKQVALGLERFSEPLQEAAAAVRECSGVGPMLMVLPEPELHEARVRQLPTALPVWLGDKTLTLLIDKHTRDRLVHASQEQ</sequence>
<proteinExistence type="predicted"/>
<feature type="domain" description="RNA cytosine-C(5)-methyltransferase NSUN2-like pre-PUA" evidence="1">
    <location>
        <begin position="32"/>
        <end position="136"/>
    </location>
</feature>
<protein>
    <submittedName>
        <fullName evidence="2">tRNA (Cytosine-5-)-methyltransferase NSUN2-like protein</fullName>
    </submittedName>
</protein>
<dbReference type="Proteomes" id="UP000237271">
    <property type="component" value="Unassembled WGS sequence"/>
</dbReference>
<keyword evidence="3" id="KW-1185">Reference proteome</keyword>